<gene>
    <name evidence="12" type="primary">LOC113209054</name>
</gene>
<dbReference type="GO" id="GO:0030148">
    <property type="term" value="P:sphingolipid biosynthetic process"/>
    <property type="evidence" value="ECO:0007669"/>
    <property type="project" value="TreeGrafter"/>
</dbReference>
<dbReference type="PANTHER" id="PTHR11157">
    <property type="entry name" value="FATTY ACID ACYL TRANSFERASE-RELATED"/>
    <property type="match status" value="1"/>
</dbReference>
<evidence type="ECO:0000256" key="3">
    <source>
        <dbReference type="ARBA" id="ARBA00022679"/>
    </source>
</evidence>
<protein>
    <recommendedName>
        <fullName evidence="10">Elongation of very long chain fatty acids protein</fullName>
        <ecNumber evidence="10">2.3.1.199</ecNumber>
    </recommendedName>
    <alternativeName>
        <fullName evidence="10">Very-long-chain 3-oxoacyl-CoA synthase</fullName>
    </alternativeName>
</protein>
<dbReference type="Proteomes" id="UP000504606">
    <property type="component" value="Unplaced"/>
</dbReference>
<dbReference type="GO" id="GO:0009922">
    <property type="term" value="F:fatty acid elongase activity"/>
    <property type="evidence" value="ECO:0007669"/>
    <property type="project" value="UniProtKB-EC"/>
</dbReference>
<evidence type="ECO:0000256" key="2">
    <source>
        <dbReference type="ARBA" id="ARBA00022516"/>
    </source>
</evidence>
<feature type="transmembrane region" description="Helical" evidence="10">
    <location>
        <begin position="150"/>
        <end position="168"/>
    </location>
</feature>
<keyword evidence="3 10" id="KW-0808">Transferase</keyword>
<proteinExistence type="inferred from homology"/>
<dbReference type="GO" id="GO:0034626">
    <property type="term" value="P:fatty acid elongation, polyunsaturated fatty acid"/>
    <property type="evidence" value="ECO:0007669"/>
    <property type="project" value="TreeGrafter"/>
</dbReference>
<dbReference type="GO" id="GO:0005789">
    <property type="term" value="C:endoplasmic reticulum membrane"/>
    <property type="evidence" value="ECO:0007669"/>
    <property type="project" value="TreeGrafter"/>
</dbReference>
<keyword evidence="2 10" id="KW-0444">Lipid biosynthesis</keyword>
<dbReference type="InterPro" id="IPR030457">
    <property type="entry name" value="ELO_CS"/>
</dbReference>
<feature type="transmembrane region" description="Helical" evidence="10">
    <location>
        <begin position="174"/>
        <end position="195"/>
    </location>
</feature>
<evidence type="ECO:0000256" key="10">
    <source>
        <dbReference type="RuleBase" id="RU361115"/>
    </source>
</evidence>
<dbReference type="Pfam" id="PF01151">
    <property type="entry name" value="ELO"/>
    <property type="match status" value="1"/>
</dbReference>
<evidence type="ECO:0000256" key="5">
    <source>
        <dbReference type="ARBA" id="ARBA00022832"/>
    </source>
</evidence>
<feature type="transmembrane region" description="Helical" evidence="10">
    <location>
        <begin position="207"/>
        <end position="229"/>
    </location>
</feature>
<accession>A0A6J1SMM1</accession>
<dbReference type="OrthoDB" id="434092at2759"/>
<feature type="transmembrane region" description="Helical" evidence="10">
    <location>
        <begin position="241"/>
        <end position="258"/>
    </location>
</feature>
<dbReference type="InterPro" id="IPR002076">
    <property type="entry name" value="ELO_fam"/>
</dbReference>
<evidence type="ECO:0000256" key="6">
    <source>
        <dbReference type="ARBA" id="ARBA00022989"/>
    </source>
</evidence>
<feature type="transmembrane region" description="Helical" evidence="10">
    <location>
        <begin position="37"/>
        <end position="54"/>
    </location>
</feature>
<dbReference type="GO" id="GO:0019367">
    <property type="term" value="P:fatty acid elongation, saturated fatty acid"/>
    <property type="evidence" value="ECO:0007669"/>
    <property type="project" value="TreeGrafter"/>
</dbReference>
<evidence type="ECO:0000256" key="9">
    <source>
        <dbReference type="ARBA" id="ARBA00023160"/>
    </source>
</evidence>
<name>A0A6J1SMM1_FRAOC</name>
<keyword evidence="11" id="KW-1185">Reference proteome</keyword>
<sequence length="273" mass="31841">MSRVVGATVDVLTHFATGLWTYADPRSEHLPMVKNPLPVAAIICGYLYFVLSLGPRLMKHRQPFNLDRVMLVYNAVQVIWCGYLIRECVRLAWGWKYSWTCQPLPTGMEVADYETAFGVWLYFILKIVDLLDTVFMVMRKNFRQISFLHVYHHSGMVFCIWLGAKVYPGGHHTLLGLINCIVHCFLYGYYFLSLVEPRVKRAWWKKYITLIQLVQFGMNVVHEALPFLIAGCEVDRRISGALVVQNVFMFVLFAEFYYKNYIRKAPEKTRKDT</sequence>
<comment type="subcellular location">
    <subcellularLocation>
        <location evidence="1">Membrane</location>
        <topology evidence="1">Multi-pass membrane protein</topology>
    </subcellularLocation>
</comment>
<dbReference type="GO" id="GO:0042761">
    <property type="term" value="P:very long-chain fatty acid biosynthetic process"/>
    <property type="evidence" value="ECO:0007669"/>
    <property type="project" value="TreeGrafter"/>
</dbReference>
<dbReference type="AlphaFoldDB" id="A0A6J1SMM1"/>
<dbReference type="GO" id="GO:0034625">
    <property type="term" value="P:fatty acid elongation, monounsaturated fatty acid"/>
    <property type="evidence" value="ECO:0007669"/>
    <property type="project" value="TreeGrafter"/>
</dbReference>
<keyword evidence="5 10" id="KW-0276">Fatty acid metabolism</keyword>
<evidence type="ECO:0000313" key="11">
    <source>
        <dbReference type="Proteomes" id="UP000504606"/>
    </source>
</evidence>
<comment type="catalytic activity">
    <reaction evidence="10">
        <text>a very-long-chain acyl-CoA + malonyl-CoA + H(+) = a very-long-chain 3-oxoacyl-CoA + CO2 + CoA</text>
        <dbReference type="Rhea" id="RHEA:32727"/>
        <dbReference type="ChEBI" id="CHEBI:15378"/>
        <dbReference type="ChEBI" id="CHEBI:16526"/>
        <dbReference type="ChEBI" id="CHEBI:57287"/>
        <dbReference type="ChEBI" id="CHEBI:57384"/>
        <dbReference type="ChEBI" id="CHEBI:90725"/>
        <dbReference type="ChEBI" id="CHEBI:90736"/>
        <dbReference type="EC" id="2.3.1.199"/>
    </reaction>
</comment>
<dbReference type="RefSeq" id="XP_026282182.1">
    <property type="nucleotide sequence ID" value="XM_026426397.2"/>
</dbReference>
<feature type="transmembrane region" description="Helical" evidence="10">
    <location>
        <begin position="66"/>
        <end position="85"/>
    </location>
</feature>
<feature type="transmembrane region" description="Helical" evidence="10">
    <location>
        <begin position="119"/>
        <end position="138"/>
    </location>
</feature>
<reference evidence="12" key="1">
    <citation type="submission" date="2025-08" db="UniProtKB">
        <authorList>
            <consortium name="RefSeq"/>
        </authorList>
    </citation>
    <scope>IDENTIFICATION</scope>
    <source>
        <tissue evidence="12">Whole organism</tissue>
    </source>
</reference>
<dbReference type="EC" id="2.3.1.199" evidence="10"/>
<keyword evidence="6 10" id="KW-1133">Transmembrane helix</keyword>
<comment type="similarity">
    <text evidence="10">Belongs to the ELO family.</text>
</comment>
<evidence type="ECO:0000313" key="12">
    <source>
        <dbReference type="RefSeq" id="XP_026282182.1"/>
    </source>
</evidence>
<dbReference type="PROSITE" id="PS01188">
    <property type="entry name" value="ELO"/>
    <property type="match status" value="1"/>
</dbReference>
<evidence type="ECO:0000256" key="8">
    <source>
        <dbReference type="ARBA" id="ARBA00023136"/>
    </source>
</evidence>
<evidence type="ECO:0000256" key="1">
    <source>
        <dbReference type="ARBA" id="ARBA00004141"/>
    </source>
</evidence>
<keyword evidence="7 10" id="KW-0443">Lipid metabolism</keyword>
<evidence type="ECO:0000256" key="4">
    <source>
        <dbReference type="ARBA" id="ARBA00022692"/>
    </source>
</evidence>
<dbReference type="KEGG" id="foc:113209054"/>
<organism evidence="11 12">
    <name type="scientific">Frankliniella occidentalis</name>
    <name type="common">Western flower thrips</name>
    <name type="synonym">Euthrips occidentalis</name>
    <dbReference type="NCBI Taxonomy" id="133901"/>
    <lineage>
        <taxon>Eukaryota</taxon>
        <taxon>Metazoa</taxon>
        <taxon>Ecdysozoa</taxon>
        <taxon>Arthropoda</taxon>
        <taxon>Hexapoda</taxon>
        <taxon>Insecta</taxon>
        <taxon>Pterygota</taxon>
        <taxon>Neoptera</taxon>
        <taxon>Paraneoptera</taxon>
        <taxon>Thysanoptera</taxon>
        <taxon>Terebrantia</taxon>
        <taxon>Thripoidea</taxon>
        <taxon>Thripidae</taxon>
        <taxon>Frankliniella</taxon>
    </lineage>
</organism>
<dbReference type="PANTHER" id="PTHR11157:SF21">
    <property type="entry name" value="ELONGATION OF VERY LONG CHAIN FATTY ACIDS PROTEIN"/>
    <property type="match status" value="1"/>
</dbReference>
<keyword evidence="4 10" id="KW-0812">Transmembrane</keyword>
<dbReference type="GeneID" id="113209054"/>
<evidence type="ECO:0000256" key="7">
    <source>
        <dbReference type="ARBA" id="ARBA00023098"/>
    </source>
</evidence>
<keyword evidence="8 10" id="KW-0472">Membrane</keyword>
<keyword evidence="9 10" id="KW-0275">Fatty acid biosynthesis</keyword>